<comment type="subunit">
    <text evidence="7">Homodimer. Heterotetramer of two MnmE and two MnmG subunits.</text>
</comment>
<dbReference type="SUPFAM" id="SSF116878">
    <property type="entry name" value="TrmE connector domain"/>
    <property type="match status" value="1"/>
</dbReference>
<dbReference type="NCBIfam" id="TIGR00450">
    <property type="entry name" value="mnmE_trmE_thdF"/>
    <property type="match status" value="1"/>
</dbReference>
<dbReference type="EC" id="3.6.-.-" evidence="7"/>
<gene>
    <name evidence="7" type="primary">mnmE</name>
    <name evidence="7 10" type="synonym">trmE</name>
    <name evidence="10" type="ORF">P856_815</name>
</gene>
<dbReference type="FunFam" id="3.30.1360.120:FF:000007">
    <property type="entry name" value="tRNA modification GTPase GTPBP3, mitochondrial"/>
    <property type="match status" value="1"/>
</dbReference>
<dbReference type="GO" id="GO:0046872">
    <property type="term" value="F:metal ion binding"/>
    <property type="evidence" value="ECO:0007669"/>
    <property type="project" value="UniProtKB-KW"/>
</dbReference>
<dbReference type="EMBL" id="CP006745">
    <property type="protein sequence ID" value="AHC74014.1"/>
    <property type="molecule type" value="Genomic_DNA"/>
</dbReference>
<feature type="binding site" evidence="7">
    <location>
        <position position="445"/>
    </location>
    <ligand>
        <name>(6S)-5-formyl-5,6,7,8-tetrahydrofolate</name>
        <dbReference type="ChEBI" id="CHEBI:57457"/>
    </ligand>
</feature>
<evidence type="ECO:0000313" key="10">
    <source>
        <dbReference type="EMBL" id="AHC74014.1"/>
    </source>
</evidence>
<dbReference type="InterPro" id="IPR006073">
    <property type="entry name" value="GTP-bd"/>
</dbReference>
<evidence type="ECO:0000256" key="2">
    <source>
        <dbReference type="ARBA" id="ARBA00022694"/>
    </source>
</evidence>
<comment type="subcellular location">
    <subcellularLocation>
        <location evidence="7">Cytoplasm</location>
    </subcellularLocation>
</comment>
<dbReference type="InterPro" id="IPR025867">
    <property type="entry name" value="MnmE_helical"/>
</dbReference>
<dbReference type="PRINTS" id="PR00326">
    <property type="entry name" value="GTP1OBG"/>
</dbReference>
<evidence type="ECO:0000256" key="8">
    <source>
        <dbReference type="RuleBase" id="RU003313"/>
    </source>
</evidence>
<dbReference type="Gene3D" id="1.20.120.430">
    <property type="entry name" value="tRNA modification GTPase MnmE domain 2"/>
    <property type="match status" value="1"/>
</dbReference>
<dbReference type="Pfam" id="PF12631">
    <property type="entry name" value="MnmE_helical"/>
    <property type="match status" value="1"/>
</dbReference>
<proteinExistence type="inferred from homology"/>
<feature type="binding site" evidence="7">
    <location>
        <position position="81"/>
    </location>
    <ligand>
        <name>(6S)-5-formyl-5,6,7,8-tetrahydrofolate</name>
        <dbReference type="ChEBI" id="CHEBI:57457"/>
    </ligand>
</feature>
<dbReference type="Pfam" id="PF10396">
    <property type="entry name" value="TrmE_N"/>
    <property type="match status" value="1"/>
</dbReference>
<dbReference type="PANTHER" id="PTHR42714:SF2">
    <property type="entry name" value="TRNA MODIFICATION GTPASE GTPBP3, MITOCHONDRIAL"/>
    <property type="match status" value="1"/>
</dbReference>
<keyword evidence="7" id="KW-0460">Magnesium</keyword>
<feature type="binding site" evidence="7">
    <location>
        <begin position="227"/>
        <end position="232"/>
    </location>
    <ligand>
        <name>GTP</name>
        <dbReference type="ChEBI" id="CHEBI:37565"/>
    </ligand>
</feature>
<dbReference type="NCBIfam" id="NF003661">
    <property type="entry name" value="PRK05291.1-3"/>
    <property type="match status" value="1"/>
</dbReference>
<dbReference type="STRING" id="1401328.P856_815"/>
<dbReference type="PROSITE" id="PS51709">
    <property type="entry name" value="G_TRME"/>
    <property type="match status" value="1"/>
</dbReference>
<keyword evidence="2 7" id="KW-0819">tRNA processing</keyword>
<sequence>MVRQDTIFAPATALGRSALSIIRISGPRSMDALIALTGDVPPPRQLSLRLLHDSQNGEVLDKAMVVAFPKPISSTGEDLVELHLHGGVAVLNAVCNCLSSMPELRIAHPGEFTRRAFLNDRIDLTSAEGIFDLIDAETNGQRRQAIAQATGNLELALKNWLDKLVSVTAKLEAFIDFPDEGLPKTIQRDIKNNLSSLIAEMKLALEDASRAERVRDGLQIAIVGLPNAGKSSLLNWLAKRDVAIVSSIPGTTRDILEVYLEIDGYAVTVADTAGLREAVDAIEAEGVRRTLARVKNADITLVLSDASEGDMGRAAVNHYLSQEATLALATKIDLVDAVSPPTPWIGLSTKTGFGTEVFIQILSSIIADCMERTGSITLTRARHVNGVRAAYDGLQRVLEAFDSSEPLEIVAEDLRLSTYALERILGVVDVENILDQIFAEFCIGK</sequence>
<dbReference type="GO" id="GO:0003924">
    <property type="term" value="F:GTPase activity"/>
    <property type="evidence" value="ECO:0007669"/>
    <property type="project" value="UniProtKB-UniRule"/>
</dbReference>
<dbReference type="AlphaFoldDB" id="V9TSW2"/>
<evidence type="ECO:0000313" key="11">
    <source>
        <dbReference type="Proteomes" id="UP000018700"/>
    </source>
</evidence>
<keyword evidence="7" id="KW-0479">Metal-binding</keyword>
<dbReference type="eggNOG" id="COG0486">
    <property type="taxonomic scope" value="Bacteria"/>
</dbReference>
<dbReference type="GO" id="GO:0005525">
    <property type="term" value="F:GTP binding"/>
    <property type="evidence" value="ECO:0007669"/>
    <property type="project" value="UniProtKB-UniRule"/>
</dbReference>
<feature type="binding site" evidence="7">
    <location>
        <position position="121"/>
    </location>
    <ligand>
        <name>(6S)-5-formyl-5,6,7,8-tetrahydrofolate</name>
        <dbReference type="ChEBI" id="CHEBI:57457"/>
    </ligand>
</feature>
<dbReference type="GO" id="GO:0002098">
    <property type="term" value="P:tRNA wobble uridine modification"/>
    <property type="evidence" value="ECO:0007669"/>
    <property type="project" value="TreeGrafter"/>
</dbReference>
<keyword evidence="3 7" id="KW-0547">Nucleotide-binding</keyword>
<feature type="domain" description="TrmE-type G" evidence="9">
    <location>
        <begin position="217"/>
        <end position="367"/>
    </location>
</feature>
<dbReference type="InterPro" id="IPR018948">
    <property type="entry name" value="GTP-bd_TrmE_N"/>
</dbReference>
<comment type="function">
    <text evidence="7">Exhibits a very high intrinsic GTPase hydrolysis rate. Involved in the addition of a carboxymethylaminomethyl (cmnm) group at the wobble position (U34) of certain tRNAs, forming tRNA-cmnm(5)s(2)U34.</text>
</comment>
<evidence type="ECO:0000256" key="4">
    <source>
        <dbReference type="ARBA" id="ARBA00022801"/>
    </source>
</evidence>
<dbReference type="PANTHER" id="PTHR42714">
    <property type="entry name" value="TRNA MODIFICATION GTPASE GTPBP3"/>
    <property type="match status" value="1"/>
</dbReference>
<name>V9TSW2_9PROT</name>
<dbReference type="InterPro" id="IPR027417">
    <property type="entry name" value="P-loop_NTPase"/>
</dbReference>
<dbReference type="CDD" id="cd14858">
    <property type="entry name" value="TrmE_N"/>
    <property type="match status" value="1"/>
</dbReference>
<feature type="binding site" evidence="7">
    <location>
        <position position="227"/>
    </location>
    <ligand>
        <name>K(+)</name>
        <dbReference type="ChEBI" id="CHEBI:29103"/>
    </ligand>
</feature>
<organism evidence="10 11">
    <name type="scientific">Candidatus Endolissoclinum faulkneri L5</name>
    <dbReference type="NCBI Taxonomy" id="1401328"/>
    <lineage>
        <taxon>Bacteria</taxon>
        <taxon>Pseudomonadati</taxon>
        <taxon>Pseudomonadota</taxon>
        <taxon>Alphaproteobacteria</taxon>
        <taxon>Rhodospirillales</taxon>
        <taxon>Rhodospirillaceae</taxon>
        <taxon>Candidatus Endolissoclinum</taxon>
    </lineage>
</organism>
<keyword evidence="7" id="KW-0963">Cytoplasm</keyword>
<feature type="binding site" evidence="7">
    <location>
        <position position="248"/>
    </location>
    <ligand>
        <name>K(+)</name>
        <dbReference type="ChEBI" id="CHEBI:29103"/>
    </ligand>
</feature>
<feature type="binding site" evidence="7">
    <location>
        <position position="251"/>
    </location>
    <ligand>
        <name>K(+)</name>
        <dbReference type="ChEBI" id="CHEBI:29103"/>
    </ligand>
</feature>
<comment type="similarity">
    <text evidence="1 7 8">Belongs to the TRAFAC class TrmE-Era-EngA-EngB-Septin-like GTPase superfamily. TrmE GTPase family.</text>
</comment>
<feature type="binding site" evidence="7">
    <location>
        <position position="23"/>
    </location>
    <ligand>
        <name>(6S)-5-formyl-5,6,7,8-tetrahydrofolate</name>
        <dbReference type="ChEBI" id="CHEBI:57457"/>
    </ligand>
</feature>
<feature type="binding site" evidence="7">
    <location>
        <position position="246"/>
    </location>
    <ligand>
        <name>K(+)</name>
        <dbReference type="ChEBI" id="CHEBI:29103"/>
    </ligand>
</feature>
<dbReference type="HOGENOM" id="CLU_019624_3_1_5"/>
<accession>V9TSW2</accession>
<dbReference type="InterPro" id="IPR004520">
    <property type="entry name" value="GTPase_MnmE"/>
</dbReference>
<dbReference type="InterPro" id="IPR031168">
    <property type="entry name" value="G_TrmE"/>
</dbReference>
<evidence type="ECO:0000256" key="3">
    <source>
        <dbReference type="ARBA" id="ARBA00022741"/>
    </source>
</evidence>
<dbReference type="CDD" id="cd04164">
    <property type="entry name" value="trmE"/>
    <property type="match status" value="1"/>
</dbReference>
<dbReference type="Proteomes" id="UP000018700">
    <property type="component" value="Chromosome"/>
</dbReference>
<dbReference type="Gene3D" id="3.40.50.300">
    <property type="entry name" value="P-loop containing nucleotide triphosphate hydrolases"/>
    <property type="match status" value="1"/>
</dbReference>
<dbReference type="Pfam" id="PF01926">
    <property type="entry name" value="MMR_HSR1"/>
    <property type="match status" value="1"/>
</dbReference>
<feature type="binding site" evidence="7">
    <location>
        <position position="231"/>
    </location>
    <ligand>
        <name>Mg(2+)</name>
        <dbReference type="ChEBI" id="CHEBI:18420"/>
    </ligand>
</feature>
<dbReference type="PATRIC" id="fig|1401328.3.peg.825"/>
<comment type="caution">
    <text evidence="7">Lacks conserved residue(s) required for the propagation of feature annotation.</text>
</comment>
<evidence type="ECO:0000256" key="6">
    <source>
        <dbReference type="ARBA" id="ARBA00023134"/>
    </source>
</evidence>
<dbReference type="InterPro" id="IPR027266">
    <property type="entry name" value="TrmE/GcvT-like"/>
</dbReference>
<keyword evidence="11" id="KW-1185">Reference proteome</keyword>
<keyword evidence="6 7" id="KW-0342">GTP-binding</keyword>
<evidence type="ECO:0000256" key="1">
    <source>
        <dbReference type="ARBA" id="ARBA00011043"/>
    </source>
</evidence>
<comment type="cofactor">
    <cofactor evidence="7">
        <name>K(+)</name>
        <dbReference type="ChEBI" id="CHEBI:29103"/>
    </cofactor>
    <text evidence="7">Binds 1 potassium ion per subunit.</text>
</comment>
<dbReference type="GO" id="GO:0005737">
    <property type="term" value="C:cytoplasm"/>
    <property type="evidence" value="ECO:0007669"/>
    <property type="project" value="UniProtKB-SubCell"/>
</dbReference>
<dbReference type="KEGG" id="efk:P856_815"/>
<feature type="binding site" evidence="7">
    <location>
        <begin position="271"/>
        <end position="274"/>
    </location>
    <ligand>
        <name>GTP</name>
        <dbReference type="ChEBI" id="CHEBI:37565"/>
    </ligand>
</feature>
<reference evidence="10 11" key="1">
    <citation type="journal article" date="2013" name="PLoS ONE">
        <title>Bacterial endosymbiosis in a chordate host: long-term co-evolution and conservation of secondary metabolism.</title>
        <authorList>
            <person name="Kwan J.C."/>
            <person name="Schmidt E.W."/>
        </authorList>
    </citation>
    <scope>NUCLEOTIDE SEQUENCE [LARGE SCALE GENOMIC DNA]</scope>
    <source>
        <strain evidence="11">faulkneri L5</strain>
    </source>
</reference>
<evidence type="ECO:0000259" key="9">
    <source>
        <dbReference type="PROSITE" id="PS51709"/>
    </source>
</evidence>
<keyword evidence="5 7" id="KW-0630">Potassium</keyword>
<dbReference type="InterPro" id="IPR027368">
    <property type="entry name" value="MnmE_dom2"/>
</dbReference>
<dbReference type="SUPFAM" id="SSF52540">
    <property type="entry name" value="P-loop containing nucleoside triphosphate hydrolases"/>
    <property type="match status" value="1"/>
</dbReference>
<dbReference type="Gene3D" id="3.30.1360.120">
    <property type="entry name" value="Probable tRNA modification gtpase trme, domain 1"/>
    <property type="match status" value="1"/>
</dbReference>
<evidence type="ECO:0000256" key="7">
    <source>
        <dbReference type="HAMAP-Rule" id="MF_00379"/>
    </source>
</evidence>
<dbReference type="InterPro" id="IPR005225">
    <property type="entry name" value="Small_GTP-bd"/>
</dbReference>
<protein>
    <recommendedName>
        <fullName evidence="7">tRNA modification GTPase MnmE</fullName>
        <ecNumber evidence="7">3.6.-.-</ecNumber>
    </recommendedName>
</protein>
<feature type="binding site" evidence="7">
    <location>
        <position position="252"/>
    </location>
    <ligand>
        <name>Mg(2+)</name>
        <dbReference type="ChEBI" id="CHEBI:18420"/>
    </ligand>
</feature>
<dbReference type="HAMAP" id="MF_00379">
    <property type="entry name" value="GTPase_MnmE"/>
    <property type="match status" value="1"/>
</dbReference>
<dbReference type="NCBIfam" id="TIGR00231">
    <property type="entry name" value="small_GTP"/>
    <property type="match status" value="1"/>
</dbReference>
<evidence type="ECO:0000256" key="5">
    <source>
        <dbReference type="ARBA" id="ARBA00022958"/>
    </source>
</evidence>
<keyword evidence="4 7" id="KW-0378">Hydrolase</keyword>
<feature type="binding site" evidence="7">
    <location>
        <begin position="246"/>
        <end position="252"/>
    </location>
    <ligand>
        <name>GTP</name>
        <dbReference type="ChEBI" id="CHEBI:37565"/>
    </ligand>
</feature>
<dbReference type="GO" id="GO:0030488">
    <property type="term" value="P:tRNA methylation"/>
    <property type="evidence" value="ECO:0007669"/>
    <property type="project" value="TreeGrafter"/>
</dbReference>